<dbReference type="OrthoDB" id="2157040at2"/>
<dbReference type="RefSeq" id="WP_118990843.1">
    <property type="nucleotide sequence ID" value="NZ_CP023434.1"/>
</dbReference>
<keyword evidence="2" id="KW-1185">Reference proteome</keyword>
<reference evidence="1 2" key="1">
    <citation type="submission" date="2017-09" db="EMBL/GenBank/DDBJ databases">
        <title>Complete genome sequence of Oxytococcus suis strain ZY16052.</title>
        <authorList>
            <person name="Li F."/>
        </authorList>
    </citation>
    <scope>NUCLEOTIDE SEQUENCE [LARGE SCALE GENOMIC DNA]</scope>
    <source>
        <strain evidence="1 2">ZY16052</strain>
    </source>
</reference>
<dbReference type="InterPro" id="IPR018690">
    <property type="entry name" value="DUF2187"/>
</dbReference>
<evidence type="ECO:0000313" key="1">
    <source>
        <dbReference type="EMBL" id="AXY25943.1"/>
    </source>
</evidence>
<name>A0A347WLI6_9LACT</name>
<protein>
    <submittedName>
        <fullName evidence="1">DUF2187 domain-containing protein</fullName>
    </submittedName>
</protein>
<evidence type="ECO:0000313" key="2">
    <source>
        <dbReference type="Proteomes" id="UP000263232"/>
    </source>
</evidence>
<sequence>MAKSKVTEQERGLIEKELRRGTSKSRIATLLDVEYEDALEMIDSVKSSVRPEVGQQITFKFRDCNMTGIITKLLTNSAVVEIYWDESDEMMRGICEDRTIVNFKDIESFVSLPPQEEDEYVVIDPQPIVSDISDFDAIDE</sequence>
<organism evidence="1 2">
    <name type="scientific">Suicoccus acidiformans</name>
    <dbReference type="NCBI Taxonomy" id="2036206"/>
    <lineage>
        <taxon>Bacteria</taxon>
        <taxon>Bacillati</taxon>
        <taxon>Bacillota</taxon>
        <taxon>Bacilli</taxon>
        <taxon>Lactobacillales</taxon>
        <taxon>Aerococcaceae</taxon>
        <taxon>Suicoccus</taxon>
    </lineage>
</organism>
<dbReference type="KEGG" id="abae:CL176_07995"/>
<proteinExistence type="predicted"/>
<gene>
    <name evidence="1" type="ORF">CL176_07995</name>
</gene>
<dbReference type="Pfam" id="PF09953">
    <property type="entry name" value="DUF2187"/>
    <property type="match status" value="1"/>
</dbReference>
<dbReference type="Proteomes" id="UP000263232">
    <property type="component" value="Chromosome"/>
</dbReference>
<dbReference type="EMBL" id="CP023434">
    <property type="protein sequence ID" value="AXY25943.1"/>
    <property type="molecule type" value="Genomic_DNA"/>
</dbReference>
<dbReference type="AlphaFoldDB" id="A0A347WLI6"/>
<accession>A0A347WLI6</accession>